<evidence type="ECO:0000256" key="2">
    <source>
        <dbReference type="SAM" id="SignalP"/>
    </source>
</evidence>
<keyword evidence="2" id="KW-0732">Signal</keyword>
<dbReference type="EMBL" id="CP012333">
    <property type="protein sequence ID" value="AKU94247.1"/>
    <property type="molecule type" value="Genomic_DNA"/>
</dbReference>
<protein>
    <submittedName>
        <fullName evidence="3">Uncharacterized protein</fullName>
    </submittedName>
</protein>
<feature type="compositionally biased region" description="Pro residues" evidence="1">
    <location>
        <begin position="45"/>
        <end position="64"/>
    </location>
</feature>
<feature type="signal peptide" evidence="2">
    <location>
        <begin position="1"/>
        <end position="24"/>
    </location>
</feature>
<organism evidence="3 4">
    <name type="scientific">Labilithrix luteola</name>
    <dbReference type="NCBI Taxonomy" id="1391654"/>
    <lineage>
        <taxon>Bacteria</taxon>
        <taxon>Pseudomonadati</taxon>
        <taxon>Myxococcota</taxon>
        <taxon>Polyangia</taxon>
        <taxon>Polyangiales</taxon>
        <taxon>Labilitrichaceae</taxon>
        <taxon>Labilithrix</taxon>
    </lineage>
</organism>
<keyword evidence="4" id="KW-1185">Reference proteome</keyword>
<dbReference type="STRING" id="1391654.AKJ09_00911"/>
<evidence type="ECO:0000256" key="1">
    <source>
        <dbReference type="SAM" id="MobiDB-lite"/>
    </source>
</evidence>
<reference evidence="3 4" key="1">
    <citation type="submission" date="2015-08" db="EMBL/GenBank/DDBJ databases">
        <authorList>
            <person name="Babu N.S."/>
            <person name="Beckwith C.J."/>
            <person name="Beseler K.G."/>
            <person name="Brison A."/>
            <person name="Carone J.V."/>
            <person name="Caskin T.P."/>
            <person name="Diamond M."/>
            <person name="Durham M.E."/>
            <person name="Foxe J.M."/>
            <person name="Go M."/>
            <person name="Henderson B.A."/>
            <person name="Jones I.B."/>
            <person name="McGettigan J.A."/>
            <person name="Micheletti S.J."/>
            <person name="Nasrallah M.E."/>
            <person name="Ortiz D."/>
            <person name="Piller C.R."/>
            <person name="Privatt S.R."/>
            <person name="Schneider S.L."/>
            <person name="Sharp S."/>
            <person name="Smith T.C."/>
            <person name="Stanton J.D."/>
            <person name="Ullery H.E."/>
            <person name="Wilson R.J."/>
            <person name="Serrano M.G."/>
            <person name="Buck G."/>
            <person name="Lee V."/>
            <person name="Wang Y."/>
            <person name="Carvalho R."/>
            <person name="Voegtly L."/>
            <person name="Shi R."/>
            <person name="Duckworth R."/>
            <person name="Johnson A."/>
            <person name="Loviza R."/>
            <person name="Walstead R."/>
            <person name="Shah Z."/>
            <person name="Kiflezghi M."/>
            <person name="Wade K."/>
            <person name="Ball S.L."/>
            <person name="Bradley K.W."/>
            <person name="Asai D.J."/>
            <person name="Bowman C.A."/>
            <person name="Russell D.A."/>
            <person name="Pope W.H."/>
            <person name="Jacobs-Sera D."/>
            <person name="Hendrix R.W."/>
            <person name="Hatfull G.F."/>
        </authorList>
    </citation>
    <scope>NUCLEOTIDE SEQUENCE [LARGE SCALE GENOMIC DNA]</scope>
    <source>
        <strain evidence="3 4">DSM 27648</strain>
    </source>
</reference>
<proteinExistence type="predicted"/>
<feature type="compositionally biased region" description="Low complexity" evidence="1">
    <location>
        <begin position="65"/>
        <end position="85"/>
    </location>
</feature>
<dbReference type="AlphaFoldDB" id="A0A0K1PL58"/>
<dbReference type="KEGG" id="llu:AKJ09_00911"/>
<dbReference type="RefSeq" id="WP_146645873.1">
    <property type="nucleotide sequence ID" value="NZ_CP012333.1"/>
</dbReference>
<feature type="region of interest" description="Disordered" evidence="1">
    <location>
        <begin position="25"/>
        <end position="122"/>
    </location>
</feature>
<gene>
    <name evidence="3" type="ORF">AKJ09_00911</name>
</gene>
<feature type="chain" id="PRO_5005465657" evidence="2">
    <location>
        <begin position="25"/>
        <end position="438"/>
    </location>
</feature>
<evidence type="ECO:0000313" key="3">
    <source>
        <dbReference type="EMBL" id="AKU94247.1"/>
    </source>
</evidence>
<accession>A0A0K1PL58</accession>
<dbReference type="Proteomes" id="UP000064967">
    <property type="component" value="Chromosome"/>
</dbReference>
<dbReference type="OrthoDB" id="5496304at2"/>
<sequence length="438" mass="46999">MKRCTSLSALLVGLSLTTASVALAASPDSSAPNKPVRVAQADPAPSQPSGPTDPAPSPTEPAPAAPTSGEPASSAAATAEPSSSPIVVLGTGTGTPGADTPQSSAAEPTAKPKPRPWAGTSIFGQTSMSTATVFQGQQQYNDPTVDSSIYFLPRYSLSDAWQLRGRLIFTYEWTNSDETVTKNEPRFGDAAVQLFYRKIPEIATIKPLVGLSVAVPTSPESRARTLILNPGLIAQFARPIEHVLGGDLLLLGTLSYSHPFYRNQTPEIRGDFPYQRACLGGASCGDQLGGTFNTSDSFSYSLLVAPSWGKWSPALYYMGATQWVYTGSTVINPLDGKAIEAPDGFSPSRTRQSHYFSAWLDYEFNTWLTGEVGYFMSRSALTENGKYGNPFFDRYQDMRVYLGANISVDNLIQEITGKGEGEGGIVRAKNTHSSMWNF</sequence>
<evidence type="ECO:0000313" key="4">
    <source>
        <dbReference type="Proteomes" id="UP000064967"/>
    </source>
</evidence>
<name>A0A0K1PL58_9BACT</name>